<dbReference type="EMBL" id="JABBNU010000004">
    <property type="protein sequence ID" value="NMM48308.1"/>
    <property type="molecule type" value="Genomic_DNA"/>
</dbReference>
<dbReference type="AlphaFoldDB" id="A0A848IYS1"/>
<reference evidence="5 6" key="1">
    <citation type="submission" date="2020-04" db="EMBL/GenBank/DDBJ databases">
        <title>Flammeovirgaceae bacterium KN852 isolated from deep sea.</title>
        <authorList>
            <person name="Zhang D.-C."/>
        </authorList>
    </citation>
    <scope>NUCLEOTIDE SEQUENCE [LARGE SCALE GENOMIC DNA]</scope>
    <source>
        <strain evidence="5 6">KN852</strain>
    </source>
</reference>
<dbReference type="Proteomes" id="UP000559010">
    <property type="component" value="Unassembled WGS sequence"/>
</dbReference>
<dbReference type="InterPro" id="IPR059106">
    <property type="entry name" value="WHD_MalT"/>
</dbReference>
<organism evidence="5 6">
    <name type="scientific">Marinigracilibium pacificum</name>
    <dbReference type="NCBI Taxonomy" id="2729599"/>
    <lineage>
        <taxon>Bacteria</taxon>
        <taxon>Pseudomonadati</taxon>
        <taxon>Bacteroidota</taxon>
        <taxon>Cytophagia</taxon>
        <taxon>Cytophagales</taxon>
        <taxon>Flammeovirgaceae</taxon>
        <taxon>Marinigracilibium</taxon>
    </lineage>
</organism>
<comment type="caution">
    <text evidence="5">The sequence shown here is derived from an EMBL/GenBank/DDBJ whole genome shotgun (WGS) entry which is preliminary data.</text>
</comment>
<dbReference type="Gene3D" id="1.25.40.10">
    <property type="entry name" value="Tetratricopeptide repeat domain"/>
    <property type="match status" value="1"/>
</dbReference>
<evidence type="ECO:0000313" key="6">
    <source>
        <dbReference type="Proteomes" id="UP000559010"/>
    </source>
</evidence>
<evidence type="ECO:0000256" key="1">
    <source>
        <dbReference type="ARBA" id="ARBA00023015"/>
    </source>
</evidence>
<keyword evidence="6" id="KW-1185">Reference proteome</keyword>
<dbReference type="SUPFAM" id="SSF46894">
    <property type="entry name" value="C-terminal effector domain of the bipartite response regulators"/>
    <property type="match status" value="1"/>
</dbReference>
<evidence type="ECO:0000259" key="4">
    <source>
        <dbReference type="PROSITE" id="PS50043"/>
    </source>
</evidence>
<dbReference type="RefSeq" id="WP_169679905.1">
    <property type="nucleotide sequence ID" value="NZ_JABBNU010000004.1"/>
</dbReference>
<dbReference type="Gene3D" id="1.10.10.10">
    <property type="entry name" value="Winged helix-like DNA-binding domain superfamily/Winged helix DNA-binding domain"/>
    <property type="match status" value="1"/>
</dbReference>
<keyword evidence="3" id="KW-0804">Transcription</keyword>
<dbReference type="PROSITE" id="PS00622">
    <property type="entry name" value="HTH_LUXR_1"/>
    <property type="match status" value="1"/>
</dbReference>
<dbReference type="Pfam" id="PF25873">
    <property type="entry name" value="WHD_MalT"/>
    <property type="match status" value="1"/>
</dbReference>
<accession>A0A848IYS1</accession>
<dbReference type="InterPro" id="IPR016032">
    <property type="entry name" value="Sig_transdc_resp-reg_C-effctor"/>
</dbReference>
<dbReference type="GO" id="GO:0003677">
    <property type="term" value="F:DNA binding"/>
    <property type="evidence" value="ECO:0007669"/>
    <property type="project" value="UniProtKB-KW"/>
</dbReference>
<dbReference type="PRINTS" id="PR00038">
    <property type="entry name" value="HTHLUXR"/>
</dbReference>
<evidence type="ECO:0000256" key="2">
    <source>
        <dbReference type="ARBA" id="ARBA00023125"/>
    </source>
</evidence>
<dbReference type="GO" id="GO:0006355">
    <property type="term" value="P:regulation of DNA-templated transcription"/>
    <property type="evidence" value="ECO:0007669"/>
    <property type="project" value="InterPro"/>
</dbReference>
<name>A0A848IYS1_9BACT</name>
<evidence type="ECO:0000256" key="3">
    <source>
        <dbReference type="ARBA" id="ARBA00023163"/>
    </source>
</evidence>
<dbReference type="PANTHER" id="PTHR44688">
    <property type="entry name" value="DNA-BINDING TRANSCRIPTIONAL ACTIVATOR DEVR_DOSR"/>
    <property type="match status" value="1"/>
</dbReference>
<dbReference type="InterPro" id="IPR000792">
    <property type="entry name" value="Tscrpt_reg_LuxR_C"/>
</dbReference>
<keyword evidence="2" id="KW-0238">DNA-binding</keyword>
<dbReference type="InterPro" id="IPR011990">
    <property type="entry name" value="TPR-like_helical_dom_sf"/>
</dbReference>
<dbReference type="Pfam" id="PF00196">
    <property type="entry name" value="GerE"/>
    <property type="match status" value="1"/>
</dbReference>
<dbReference type="PROSITE" id="PS50043">
    <property type="entry name" value="HTH_LUXR_2"/>
    <property type="match status" value="1"/>
</dbReference>
<dbReference type="PANTHER" id="PTHR44688:SF16">
    <property type="entry name" value="DNA-BINDING TRANSCRIPTIONAL ACTIVATOR DEVR_DOSR"/>
    <property type="match status" value="1"/>
</dbReference>
<feature type="domain" description="HTH luxR-type" evidence="4">
    <location>
        <begin position="808"/>
        <end position="873"/>
    </location>
</feature>
<protein>
    <recommendedName>
        <fullName evidence="4">HTH luxR-type domain-containing protein</fullName>
    </recommendedName>
</protein>
<evidence type="ECO:0000313" key="5">
    <source>
        <dbReference type="EMBL" id="NMM48308.1"/>
    </source>
</evidence>
<dbReference type="CDD" id="cd06170">
    <property type="entry name" value="LuxR_C_like"/>
    <property type="match status" value="1"/>
</dbReference>
<gene>
    <name evidence="5" type="ORF">HH304_07850</name>
</gene>
<dbReference type="SMART" id="SM00421">
    <property type="entry name" value="HTH_LUXR"/>
    <property type="match status" value="1"/>
</dbReference>
<proteinExistence type="predicted"/>
<dbReference type="InterPro" id="IPR036388">
    <property type="entry name" value="WH-like_DNA-bd_sf"/>
</dbReference>
<sequence length="875" mass="101967">MLNVKFHKPVLGNQIISRPRVIEIFKNIPVSILVCAPAGYGKSVAVSQWLDYQESHYMWLTLDDEQNNISLFLDYFITGLEEIYPNQFHDTKSCINNNKIADFDTLKEVFINELDTIEESLVIILEDYHLISNTYIHSIIETCIKYCSGFIKFVLISRVDPPINTFDLKIYGKLHEIRMKDLSLDHNEFQNFIRYNLKIPTSKDELIKFEGLAEGWILGIKLATSIVNINRSISLSTSLLMSHDISRLVKNLTEYLEDELSNLLLYFSVCKKFNESLLRSILKFKGKKWNYDSDIIQILIDHNLFLTQLDKNGEWFRFHHFFREILLKIAIDKDQEGTNSLISFVGQWFAENDMIEEGIKYVIESNQYDEAIEIISRFRIKMVNNDEWYRVQRWLDQLPENIRKSDPDILLAQILIYEDTWELGKIPPMLTALENLLVTNISNHHKSEILYHQGHRELFVLSNPNKAKELFIRSKELYNEQSAFWSRREMFLATALQMTGKSEIALDSLNIAEQQNNAGSHLFLRTLFSKMLVLLLSGDFHIGTKTAEEFAYFAKDSGYDSLESSSCYMSANTSFQKLEIQTTIETLNRGLQHFGKMNYRLYFDAMAMKALCHMAEGENQKVESTIENIKKLVDQLNDKSYRSYYESVNARIKWLNGQETDLISWANNINNQVHFTQLYFLIDVPVFTQCKILISSDDINLIEKGYLLLNEIEVILLDFNNRYHDTEISILKGYYFYRKGDKLKASSLATKAIQNANLQDAWWSVLEILIRDRDFLKVLDYRLIPEKLLKYLPQKTENSGRNDKINSININSDRVSSREIEVLKAVALGLRNKEIAESLNISEVTVKSHLTNIFRKIDVPNRTSMIKRARELNLI</sequence>
<keyword evidence="1" id="KW-0805">Transcription regulation</keyword>